<feature type="domain" description="Saccharopine dehydrogenase NADP binding" evidence="2">
    <location>
        <begin position="4"/>
        <end position="97"/>
    </location>
</feature>
<dbReference type="Pfam" id="PF03435">
    <property type="entry name" value="Sacchrp_dh_NADP"/>
    <property type="match status" value="1"/>
</dbReference>
<dbReference type="PANTHER" id="PTHR11133:SF22">
    <property type="entry name" value="ALPHA-AMINOADIPIC SEMIALDEHYDE SYNTHASE, MITOCHONDRIAL"/>
    <property type="match status" value="1"/>
</dbReference>
<evidence type="ECO:0000256" key="1">
    <source>
        <dbReference type="ARBA" id="ARBA00023002"/>
    </source>
</evidence>
<dbReference type="PANTHER" id="PTHR11133">
    <property type="entry name" value="SACCHAROPINE DEHYDROGENASE"/>
    <property type="match status" value="1"/>
</dbReference>
<dbReference type="InterPro" id="IPR032095">
    <property type="entry name" value="Sacchrp_dh-like_C"/>
</dbReference>
<dbReference type="EMBL" id="KP211883">
    <property type="protein sequence ID" value="ANV80310.1"/>
    <property type="molecule type" value="Genomic_DNA"/>
</dbReference>
<protein>
    <submittedName>
        <fullName evidence="4">Saccharopine dehydrogenase</fullName>
    </submittedName>
</protein>
<keyword evidence="1" id="KW-0560">Oxidoreductase</keyword>
<evidence type="ECO:0000259" key="2">
    <source>
        <dbReference type="Pfam" id="PF03435"/>
    </source>
</evidence>
<dbReference type="GO" id="GO:0016491">
    <property type="term" value="F:oxidoreductase activity"/>
    <property type="evidence" value="ECO:0007669"/>
    <property type="project" value="UniProtKB-KW"/>
</dbReference>
<dbReference type="InterPro" id="IPR051168">
    <property type="entry name" value="AASS"/>
</dbReference>
<name>A0A1B1TDE3_9ARCH</name>
<feature type="domain" description="Saccharopine dehydrogenase-like C-terminal" evidence="3">
    <location>
        <begin position="119"/>
        <end position="342"/>
    </location>
</feature>
<evidence type="ECO:0000259" key="3">
    <source>
        <dbReference type="Pfam" id="PF16653"/>
    </source>
</evidence>
<dbReference type="AlphaFoldDB" id="A0A1B1TDE3"/>
<reference evidence="4" key="1">
    <citation type="submission" date="2014-11" db="EMBL/GenBank/DDBJ databases">
        <authorList>
            <person name="Zhu J."/>
            <person name="Qi W."/>
            <person name="Song R."/>
        </authorList>
    </citation>
    <scope>NUCLEOTIDE SEQUENCE</scope>
</reference>
<proteinExistence type="predicted"/>
<dbReference type="Gene3D" id="3.40.50.720">
    <property type="entry name" value="NAD(P)-binding Rossmann-like Domain"/>
    <property type="match status" value="1"/>
</dbReference>
<evidence type="ECO:0000313" key="4">
    <source>
        <dbReference type="EMBL" id="ANV80310.1"/>
    </source>
</evidence>
<accession>A0A1B1TDE3</accession>
<dbReference type="Pfam" id="PF16653">
    <property type="entry name" value="Sacchrp_dh_C"/>
    <property type="match status" value="1"/>
</dbReference>
<dbReference type="SUPFAM" id="SSF55347">
    <property type="entry name" value="Glyceraldehyde-3-phosphate dehydrogenase-like, C-terminal domain"/>
    <property type="match status" value="1"/>
</dbReference>
<dbReference type="SUPFAM" id="SSF51735">
    <property type="entry name" value="NAD(P)-binding Rossmann-fold domains"/>
    <property type="match status" value="1"/>
</dbReference>
<dbReference type="Gene3D" id="3.30.360.10">
    <property type="entry name" value="Dihydrodipicolinate Reductase, domain 2"/>
    <property type="match status" value="1"/>
</dbReference>
<reference evidence="4" key="2">
    <citation type="journal article" date="2015" name="ISME J.">
        <title>A new class of marine Euryarchaeota group II from the Mediterranean deep chlorophyll maximum.</title>
        <authorList>
            <person name="Martin-Cuadrado A.B."/>
            <person name="Garcia-Heredia I."/>
            <person name="Molto A.G."/>
            <person name="Lopez-Ubeda R."/>
            <person name="Kimes N."/>
            <person name="Lopez-Garcia P."/>
            <person name="Moreira D."/>
            <person name="Rodriguez-Valera F."/>
        </authorList>
    </citation>
    <scope>NUCLEOTIDE SEQUENCE</scope>
</reference>
<sequence length="355" mass="39671">MAIIHCLGAGLVGSYVAKKLSDKGHEVHAHDLTTGDIFMEYPEIIFHKGNVLESCKKIKKFGDFDIVVNMLPGEIGHSIMKILYSQGVNIVDLSFSEITPDALSREKGGENTTILWDVGIAPGLSNMLLSLAVEELGYLENGEIRVGGNPSEKDGVWSYVAPFSPKDVIAEYTRPARVLRKNEVVTLEALTERHIITVPGRGEMEAFLTDGLRSVLYSIPATTLSEYTVRWPGHIQKFIDERDMKKLNYEQLIKEWKYSSEMSEFTWLEVVAYDKNGEGIRWTVSDAGGSDGHSMARCTGLVTVFCIEEWLANPNMLKAGIHAPEVLENKVIESIISKLKEEDIEIIKEKIYHPV</sequence>
<organism evidence="4">
    <name type="scientific">uncultured Poseidoniia archaeon</name>
    <dbReference type="NCBI Taxonomy" id="1697135"/>
    <lineage>
        <taxon>Archaea</taxon>
        <taxon>Methanobacteriati</taxon>
        <taxon>Thermoplasmatota</taxon>
        <taxon>Candidatus Poseidoniia</taxon>
        <taxon>environmental samples</taxon>
    </lineage>
</organism>
<dbReference type="InterPro" id="IPR005097">
    <property type="entry name" value="Sacchrp_dh_NADP-bd"/>
</dbReference>
<dbReference type="InterPro" id="IPR036291">
    <property type="entry name" value="NAD(P)-bd_dom_sf"/>
</dbReference>